<keyword evidence="6 9" id="KW-0575">Peroxidase</keyword>
<dbReference type="AlphaFoldDB" id="A0A1V9XFM5"/>
<keyword evidence="7" id="KW-0732">Signal</keyword>
<evidence type="ECO:0000256" key="5">
    <source>
        <dbReference type="ARBA" id="ARBA00022525"/>
    </source>
</evidence>
<dbReference type="PIRSF" id="PIRSF000303">
    <property type="entry name" value="Glutathion_perox"/>
    <property type="match status" value="1"/>
</dbReference>
<dbReference type="InterPro" id="IPR036249">
    <property type="entry name" value="Thioredoxin-like_sf"/>
</dbReference>
<sequence>MYLLKLLVSYKPFQQEPGSKEEILNGLQFVRPGKGFRPNFQLTEKLNVNGDHAAPIYDYLKKSCPVAPQATFSEKNRLNYEVFHASDIRWNFEKFLIGKDGKAIKRYWHGVEPHQLYEDIERAIRLKL</sequence>
<gene>
    <name evidence="9" type="ORF">BIW11_10557</name>
</gene>
<comment type="caution">
    <text evidence="9">The sequence shown here is derived from an EMBL/GenBank/DDBJ whole genome shotgun (WGS) entry which is preliminary data.</text>
</comment>
<dbReference type="SUPFAM" id="SSF52833">
    <property type="entry name" value="Thioredoxin-like"/>
    <property type="match status" value="1"/>
</dbReference>
<keyword evidence="5" id="KW-0964">Secreted</keyword>
<dbReference type="PROSITE" id="PS51355">
    <property type="entry name" value="GLUTATHIONE_PEROXID_3"/>
    <property type="match status" value="1"/>
</dbReference>
<reference evidence="9 10" key="1">
    <citation type="journal article" date="2017" name="Gigascience">
        <title>Draft genome of the honey bee ectoparasitic mite, Tropilaelaps mercedesae, is shaped by the parasitic life history.</title>
        <authorList>
            <person name="Dong X."/>
            <person name="Armstrong S.D."/>
            <person name="Xia D."/>
            <person name="Makepeace B.L."/>
            <person name="Darby A.C."/>
            <person name="Kadowaki T."/>
        </authorList>
    </citation>
    <scope>NUCLEOTIDE SEQUENCE [LARGE SCALE GENOMIC DNA]</scope>
    <source>
        <strain evidence="9">Wuxi-XJTLU</strain>
    </source>
</reference>
<evidence type="ECO:0000313" key="10">
    <source>
        <dbReference type="Proteomes" id="UP000192247"/>
    </source>
</evidence>
<dbReference type="EMBL" id="MNPL01012404">
    <property type="protein sequence ID" value="OQR72158.1"/>
    <property type="molecule type" value="Genomic_DNA"/>
</dbReference>
<keyword evidence="8" id="KW-0560">Oxidoreductase</keyword>
<evidence type="ECO:0000256" key="4">
    <source>
        <dbReference type="ARBA" id="ARBA00012310"/>
    </source>
</evidence>
<organism evidence="9 10">
    <name type="scientific">Tropilaelaps mercedesae</name>
    <dbReference type="NCBI Taxonomy" id="418985"/>
    <lineage>
        <taxon>Eukaryota</taxon>
        <taxon>Metazoa</taxon>
        <taxon>Ecdysozoa</taxon>
        <taxon>Arthropoda</taxon>
        <taxon>Chelicerata</taxon>
        <taxon>Arachnida</taxon>
        <taxon>Acari</taxon>
        <taxon>Parasitiformes</taxon>
        <taxon>Mesostigmata</taxon>
        <taxon>Gamasina</taxon>
        <taxon>Dermanyssoidea</taxon>
        <taxon>Laelapidae</taxon>
        <taxon>Tropilaelaps</taxon>
    </lineage>
</organism>
<comment type="subcellular location">
    <subcellularLocation>
        <location evidence="2">Secreted</location>
    </subcellularLocation>
</comment>
<dbReference type="Gene3D" id="3.40.30.10">
    <property type="entry name" value="Glutaredoxin"/>
    <property type="match status" value="1"/>
</dbReference>
<protein>
    <recommendedName>
        <fullName evidence="4">glutathione peroxidase</fullName>
        <ecNumber evidence="4">1.11.1.9</ecNumber>
    </recommendedName>
</protein>
<evidence type="ECO:0000256" key="3">
    <source>
        <dbReference type="ARBA" id="ARBA00006926"/>
    </source>
</evidence>
<keyword evidence="10" id="KW-1185">Reference proteome</keyword>
<evidence type="ECO:0000256" key="1">
    <source>
        <dbReference type="ARBA" id="ARBA00000217"/>
    </source>
</evidence>
<evidence type="ECO:0000256" key="2">
    <source>
        <dbReference type="ARBA" id="ARBA00004613"/>
    </source>
</evidence>
<dbReference type="EC" id="1.11.1.9" evidence="4"/>
<evidence type="ECO:0000313" key="9">
    <source>
        <dbReference type="EMBL" id="OQR72158.1"/>
    </source>
</evidence>
<proteinExistence type="inferred from homology"/>
<dbReference type="GO" id="GO:0004602">
    <property type="term" value="F:glutathione peroxidase activity"/>
    <property type="evidence" value="ECO:0007669"/>
    <property type="project" value="UniProtKB-EC"/>
</dbReference>
<dbReference type="GO" id="GO:0006979">
    <property type="term" value="P:response to oxidative stress"/>
    <property type="evidence" value="ECO:0007669"/>
    <property type="project" value="InterPro"/>
</dbReference>
<dbReference type="Pfam" id="PF00255">
    <property type="entry name" value="GSHPx"/>
    <property type="match status" value="1"/>
</dbReference>
<dbReference type="OrthoDB" id="446890at2759"/>
<dbReference type="InParanoid" id="A0A1V9XFM5"/>
<dbReference type="InterPro" id="IPR000889">
    <property type="entry name" value="Glutathione_peroxidase"/>
</dbReference>
<accession>A0A1V9XFM5</accession>
<dbReference type="GO" id="GO:0005576">
    <property type="term" value="C:extracellular region"/>
    <property type="evidence" value="ECO:0007669"/>
    <property type="project" value="UniProtKB-SubCell"/>
</dbReference>
<comment type="catalytic activity">
    <reaction evidence="1">
        <text>2 glutathione + H2O2 = glutathione disulfide + 2 H2O</text>
        <dbReference type="Rhea" id="RHEA:16833"/>
        <dbReference type="ChEBI" id="CHEBI:15377"/>
        <dbReference type="ChEBI" id="CHEBI:16240"/>
        <dbReference type="ChEBI" id="CHEBI:57925"/>
        <dbReference type="ChEBI" id="CHEBI:58297"/>
        <dbReference type="EC" id="1.11.1.9"/>
    </reaction>
</comment>
<dbReference type="STRING" id="418985.A0A1V9XFM5"/>
<dbReference type="PANTHER" id="PTHR11592">
    <property type="entry name" value="GLUTATHIONE PEROXIDASE"/>
    <property type="match status" value="1"/>
</dbReference>
<dbReference type="PANTHER" id="PTHR11592:SF88">
    <property type="entry name" value="GLUTATHIONE PEROXIDASE-RELATED"/>
    <property type="match status" value="1"/>
</dbReference>
<comment type="similarity">
    <text evidence="3">Belongs to the glutathione peroxidase family.</text>
</comment>
<evidence type="ECO:0000256" key="7">
    <source>
        <dbReference type="ARBA" id="ARBA00022729"/>
    </source>
</evidence>
<evidence type="ECO:0000256" key="6">
    <source>
        <dbReference type="ARBA" id="ARBA00022559"/>
    </source>
</evidence>
<evidence type="ECO:0000256" key="8">
    <source>
        <dbReference type="ARBA" id="ARBA00023002"/>
    </source>
</evidence>
<name>A0A1V9XFM5_9ACAR</name>
<dbReference type="Proteomes" id="UP000192247">
    <property type="component" value="Unassembled WGS sequence"/>
</dbReference>